<evidence type="ECO:0000256" key="3">
    <source>
        <dbReference type="SAM" id="Coils"/>
    </source>
</evidence>
<dbReference type="EMBL" id="CAMXCT020006112">
    <property type="protein sequence ID" value="CAL1167326.1"/>
    <property type="molecule type" value="Genomic_DNA"/>
</dbReference>
<protein>
    <submittedName>
        <fullName evidence="5">Uncharacterized protein</fullName>
    </submittedName>
</protein>
<keyword evidence="2" id="KW-0808">Transferase</keyword>
<feature type="non-terminal residue" evidence="5">
    <location>
        <position position="410"/>
    </location>
</feature>
<keyword evidence="1" id="KW-0489">Methyltransferase</keyword>
<name>A0A9P1DR23_9DINO</name>
<keyword evidence="7" id="KW-1185">Reference proteome</keyword>
<evidence type="ECO:0000256" key="4">
    <source>
        <dbReference type="SAM" id="MobiDB-lite"/>
    </source>
</evidence>
<comment type="caution">
    <text evidence="5">The sequence shown here is derived from an EMBL/GenBank/DDBJ whole genome shotgun (WGS) entry which is preliminary data.</text>
</comment>
<feature type="compositionally biased region" description="Basic and acidic residues" evidence="4">
    <location>
        <begin position="139"/>
        <end position="156"/>
    </location>
</feature>
<dbReference type="InterPro" id="IPR001525">
    <property type="entry name" value="C5_MeTfrase"/>
</dbReference>
<proteinExistence type="predicted"/>
<evidence type="ECO:0000313" key="7">
    <source>
        <dbReference type="Proteomes" id="UP001152797"/>
    </source>
</evidence>
<dbReference type="Proteomes" id="UP001152797">
    <property type="component" value="Unassembled WGS sequence"/>
</dbReference>
<dbReference type="InterPro" id="IPR029063">
    <property type="entry name" value="SAM-dependent_MTases_sf"/>
</dbReference>
<dbReference type="EMBL" id="CAMXCT010006112">
    <property type="protein sequence ID" value="CAI4013951.1"/>
    <property type="molecule type" value="Genomic_DNA"/>
</dbReference>
<dbReference type="SUPFAM" id="SSF53335">
    <property type="entry name" value="S-adenosyl-L-methionine-dependent methyltransferases"/>
    <property type="match status" value="1"/>
</dbReference>
<organism evidence="5">
    <name type="scientific">Cladocopium goreaui</name>
    <dbReference type="NCBI Taxonomy" id="2562237"/>
    <lineage>
        <taxon>Eukaryota</taxon>
        <taxon>Sar</taxon>
        <taxon>Alveolata</taxon>
        <taxon>Dinophyceae</taxon>
        <taxon>Suessiales</taxon>
        <taxon>Symbiodiniaceae</taxon>
        <taxon>Cladocopium</taxon>
    </lineage>
</organism>
<dbReference type="Pfam" id="PF00145">
    <property type="entry name" value="DNA_methylase"/>
    <property type="match status" value="1"/>
</dbReference>
<dbReference type="AlphaFoldDB" id="A0A9P1DR23"/>
<dbReference type="EMBL" id="CAMXCT030006112">
    <property type="protein sequence ID" value="CAL4801263.1"/>
    <property type="molecule type" value="Genomic_DNA"/>
</dbReference>
<dbReference type="GO" id="GO:0008168">
    <property type="term" value="F:methyltransferase activity"/>
    <property type="evidence" value="ECO:0007669"/>
    <property type="project" value="UniProtKB-KW"/>
</dbReference>
<reference evidence="5" key="1">
    <citation type="submission" date="2022-10" db="EMBL/GenBank/DDBJ databases">
        <authorList>
            <person name="Chen Y."/>
            <person name="Dougan E. K."/>
            <person name="Chan C."/>
            <person name="Rhodes N."/>
            <person name="Thang M."/>
        </authorList>
    </citation>
    <scope>NUCLEOTIDE SEQUENCE</scope>
</reference>
<evidence type="ECO:0000256" key="1">
    <source>
        <dbReference type="ARBA" id="ARBA00022603"/>
    </source>
</evidence>
<evidence type="ECO:0000313" key="6">
    <source>
        <dbReference type="EMBL" id="CAL1167326.1"/>
    </source>
</evidence>
<evidence type="ECO:0000313" key="5">
    <source>
        <dbReference type="EMBL" id="CAI4013951.1"/>
    </source>
</evidence>
<accession>A0A9P1DR23</accession>
<dbReference type="GO" id="GO:0032259">
    <property type="term" value="P:methylation"/>
    <property type="evidence" value="ECO:0007669"/>
    <property type="project" value="UniProtKB-KW"/>
</dbReference>
<dbReference type="OrthoDB" id="437158at2759"/>
<keyword evidence="3" id="KW-0175">Coiled coil</keyword>
<feature type="coiled-coil region" evidence="3">
    <location>
        <begin position="165"/>
        <end position="192"/>
    </location>
</feature>
<gene>
    <name evidence="5" type="ORF">C1SCF055_LOCUS38888</name>
</gene>
<sequence>HNIATVERLYQSNGLEGIKRLRDNLSKVSLVSLFSGLGGAELLMQNIFAGVEAVAPDLGLERPLQPRYKLACDVATECIATLQQHQHPPEAILNDLQHFLTPATINTCRSLVDKFKKKRDAKCQAVEKLKADIRDLRATQTSESKKESKDKSDKKAKTIAANEAKKSKDKSVAELQKKLKSLQEELKTIGNTLMVDLVKIMTMKGAFNKTVPTVDGKVWISDLAAEEFLVIIAGSVCKDFSSMGKGAGFLGQYVILCAIFISLCYVTKPALVIHECTPRFPFQIFEQTLGTYTDYHTLLNAADFGVPVQRNRAWDAILSNKWTLPRGLCELHELSSKCVLDASLWLLADDDEVQAYKKYLADIAMKGSSDPFDELFESILMFAFACHLFFPNYPCEFELYTCNMSHHENI</sequence>
<feature type="region of interest" description="Disordered" evidence="4">
    <location>
        <begin position="139"/>
        <end position="163"/>
    </location>
</feature>
<evidence type="ECO:0000256" key="2">
    <source>
        <dbReference type="ARBA" id="ARBA00022679"/>
    </source>
</evidence>
<reference evidence="6" key="2">
    <citation type="submission" date="2024-04" db="EMBL/GenBank/DDBJ databases">
        <authorList>
            <person name="Chen Y."/>
            <person name="Shah S."/>
            <person name="Dougan E. K."/>
            <person name="Thang M."/>
            <person name="Chan C."/>
        </authorList>
    </citation>
    <scope>NUCLEOTIDE SEQUENCE [LARGE SCALE GENOMIC DNA]</scope>
</reference>
<dbReference type="Gene3D" id="3.40.50.150">
    <property type="entry name" value="Vaccinia Virus protein VP39"/>
    <property type="match status" value="1"/>
</dbReference>